<keyword evidence="7" id="KW-1185">Reference proteome</keyword>
<dbReference type="Gene3D" id="3.30.1330.60">
    <property type="entry name" value="OmpA-like domain"/>
    <property type="match status" value="1"/>
</dbReference>
<evidence type="ECO:0000313" key="6">
    <source>
        <dbReference type="EMBL" id="BAY85245.1"/>
    </source>
</evidence>
<dbReference type="Proteomes" id="UP000218418">
    <property type="component" value="Chromosome"/>
</dbReference>
<evidence type="ECO:0000259" key="5">
    <source>
        <dbReference type="PROSITE" id="PS51123"/>
    </source>
</evidence>
<evidence type="ECO:0000256" key="1">
    <source>
        <dbReference type="PROSITE-ProRule" id="PRU00473"/>
    </source>
</evidence>
<evidence type="ECO:0008006" key="8">
    <source>
        <dbReference type="Google" id="ProtNLM"/>
    </source>
</evidence>
<keyword evidence="1 3" id="KW-0472">Membrane</keyword>
<sequence length="766" mass="85007">MSQFADLNREEAAQLDNFVDLLIDLSIVEPSKQVSEASFKQEQLDENNFSINNQNHSQNPLNSSQIPHLDNMSSVEIDNDGEFATKEKIFTDADVDNQFSTTIYLRANLDSPQAQANLQNYQAEQLEEITVQTEPLKDKSEKSNDLTQSNTDNSEETIAAFQKLQDILIGDELAEIQKNVENINHQLYDSDKLLKLLLPHITKLLKQKISESQEEFVEAITPIIDKAIYSRVQQDKSSMGNALASAVPIAIAEQISVNSEEVAESIAPAMGEAIKKQIELEQDKIVDALYPVIGSTIAKYMGETIQAINAQIENTLSVEGVKRKIRAKLQGVSEAELIVKESISFTPQAIFLIHKASGLVICDIQPSDSERLESDMIAGMLTAIRSFANDCMSQSGNISELDEIDYGNFKIILEVAGYCYLAIIVKGETPKKFISHMRQTLSQIIKSYGKSIEQFEGDLETVPNEINTLLETLTEFKHQKQEKKSKISPLLIVSLSILGIIFIPWGIWQYHSSKIRSIENKTALALASAPELSVYRLDVKVDGDKLKLKGRVPNEYLKTKANRIAAATVPKWKIDNQIISVEVPASPVQAKAEVKRLTAVLNQINGTSISSNYSNDKVFVEGSVIRAADVKTITQAFAKIPGVKTVSSAVRVNSVSIPVRFYFQNKSSELISKDLDKKLEQVKIFLVQHPKHNLKVIGYSYSPNKSLSASKLALQRAENVREALIKQGISSSRLQVIGRTILPPGVDKNQPASLMRCVILEPIIAN</sequence>
<gene>
    <name evidence="6" type="ORF">NIES267_47440</name>
</gene>
<evidence type="ECO:0000259" key="4">
    <source>
        <dbReference type="PROSITE" id="PS50914"/>
    </source>
</evidence>
<keyword evidence="3" id="KW-1133">Transmembrane helix</keyword>
<protein>
    <recommendedName>
        <fullName evidence="8">OmpA/MotB domain-containing protein</fullName>
    </recommendedName>
</protein>
<proteinExistence type="predicted"/>
<dbReference type="EMBL" id="AP018227">
    <property type="protein sequence ID" value="BAY85245.1"/>
    <property type="molecule type" value="Genomic_DNA"/>
</dbReference>
<evidence type="ECO:0000256" key="3">
    <source>
        <dbReference type="SAM" id="Phobius"/>
    </source>
</evidence>
<dbReference type="InterPro" id="IPR006665">
    <property type="entry name" value="OmpA-like"/>
</dbReference>
<evidence type="ECO:0000256" key="2">
    <source>
        <dbReference type="SAM" id="MobiDB-lite"/>
    </source>
</evidence>
<reference evidence="6 7" key="1">
    <citation type="submission" date="2017-06" db="EMBL/GenBank/DDBJ databases">
        <title>Genome sequencing of cyanobaciteial culture collection at National Institute for Environmental Studies (NIES).</title>
        <authorList>
            <person name="Hirose Y."/>
            <person name="Shimura Y."/>
            <person name="Fujisawa T."/>
            <person name="Nakamura Y."/>
            <person name="Kawachi M."/>
        </authorList>
    </citation>
    <scope>NUCLEOTIDE SEQUENCE [LARGE SCALE GENOMIC DNA]</scope>
    <source>
        <strain evidence="6 7">NIES-267</strain>
    </source>
</reference>
<feature type="domain" description="OmpA-like" evidence="5">
    <location>
        <begin position="650"/>
        <end position="766"/>
    </location>
</feature>
<dbReference type="PROSITE" id="PS50914">
    <property type="entry name" value="BON"/>
    <property type="match status" value="1"/>
</dbReference>
<accession>A0A1Z4LVG4</accession>
<dbReference type="Gene3D" id="3.40.1520.20">
    <property type="match status" value="1"/>
</dbReference>
<evidence type="ECO:0000313" key="7">
    <source>
        <dbReference type="Proteomes" id="UP000218418"/>
    </source>
</evidence>
<name>A0A1Z4LVG4_9CYAN</name>
<dbReference type="Pfam" id="PF00691">
    <property type="entry name" value="OmpA"/>
    <property type="match status" value="1"/>
</dbReference>
<feature type="region of interest" description="Disordered" evidence="2">
    <location>
        <begin position="132"/>
        <end position="154"/>
    </location>
</feature>
<dbReference type="GO" id="GO:0016020">
    <property type="term" value="C:membrane"/>
    <property type="evidence" value="ECO:0007669"/>
    <property type="project" value="UniProtKB-UniRule"/>
</dbReference>
<keyword evidence="3" id="KW-0812">Transmembrane</keyword>
<dbReference type="AlphaFoldDB" id="A0A1Z4LVG4"/>
<dbReference type="InterPro" id="IPR036737">
    <property type="entry name" value="OmpA-like_sf"/>
</dbReference>
<feature type="compositionally biased region" description="Basic and acidic residues" evidence="2">
    <location>
        <begin position="135"/>
        <end position="144"/>
    </location>
</feature>
<dbReference type="Pfam" id="PF04972">
    <property type="entry name" value="BON"/>
    <property type="match status" value="1"/>
</dbReference>
<dbReference type="PROSITE" id="PS51123">
    <property type="entry name" value="OMPA_2"/>
    <property type="match status" value="1"/>
</dbReference>
<organism evidence="6 7">
    <name type="scientific">Calothrix parasitica NIES-267</name>
    <dbReference type="NCBI Taxonomy" id="1973488"/>
    <lineage>
        <taxon>Bacteria</taxon>
        <taxon>Bacillati</taxon>
        <taxon>Cyanobacteriota</taxon>
        <taxon>Cyanophyceae</taxon>
        <taxon>Nostocales</taxon>
        <taxon>Calotrichaceae</taxon>
        <taxon>Calothrix</taxon>
    </lineage>
</organism>
<feature type="domain" description="BON" evidence="4">
    <location>
        <begin position="586"/>
        <end position="654"/>
    </location>
</feature>
<feature type="transmembrane region" description="Helical" evidence="3">
    <location>
        <begin position="487"/>
        <end position="508"/>
    </location>
</feature>
<dbReference type="SUPFAM" id="SSF103088">
    <property type="entry name" value="OmpA-like"/>
    <property type="match status" value="1"/>
</dbReference>
<dbReference type="OrthoDB" id="5347798at2"/>
<dbReference type="InterPro" id="IPR007055">
    <property type="entry name" value="BON_dom"/>
</dbReference>